<dbReference type="GO" id="GO:0016747">
    <property type="term" value="F:acyltransferase activity, transferring groups other than amino-acyl groups"/>
    <property type="evidence" value="ECO:0007669"/>
    <property type="project" value="InterPro"/>
</dbReference>
<name>A0A552V5G6_9FLAO</name>
<dbReference type="OrthoDB" id="7356080at2"/>
<dbReference type="SUPFAM" id="SSF55729">
    <property type="entry name" value="Acyl-CoA N-acyltransferases (Nat)"/>
    <property type="match status" value="1"/>
</dbReference>
<sequence length="148" mass="17004">MIIREALVSDIKQIQKVRNSVIENPLSNPDLVTDQDCEEFMTVRGKGWVCEIDGKIVGFSIADLKDNNIWALFVQPGFDKQGIGRKLHDVMLNWYFSQTKNTVWLGTAPGTRAELFYRKSGWIEIGMHGKGEIKFEMTFDNWANIYTQ</sequence>
<dbReference type="EMBL" id="VJVZ01000003">
    <property type="protein sequence ID" value="TRW25699.1"/>
    <property type="molecule type" value="Genomic_DNA"/>
</dbReference>
<protein>
    <submittedName>
        <fullName evidence="4">GNAT family N-acetyltransferase</fullName>
    </submittedName>
</protein>
<reference evidence="4 5" key="1">
    <citation type="submission" date="2019-07" db="EMBL/GenBank/DDBJ databases">
        <title>Flavobacterium sp. nov., isolated from glacier ice.</title>
        <authorList>
            <person name="Liu Q."/>
            <person name="Xin Y.-H."/>
        </authorList>
    </citation>
    <scope>NUCLEOTIDE SEQUENCE [LARGE SCALE GENOMIC DNA]</scope>
    <source>
        <strain evidence="4 5">ZT4R6</strain>
    </source>
</reference>
<dbReference type="AlphaFoldDB" id="A0A552V5G6"/>
<organism evidence="4 5">
    <name type="scientific">Flavobacterium zepuense</name>
    <dbReference type="NCBI Taxonomy" id="2593302"/>
    <lineage>
        <taxon>Bacteria</taxon>
        <taxon>Pseudomonadati</taxon>
        <taxon>Bacteroidota</taxon>
        <taxon>Flavobacteriia</taxon>
        <taxon>Flavobacteriales</taxon>
        <taxon>Flavobacteriaceae</taxon>
        <taxon>Flavobacterium</taxon>
    </lineage>
</organism>
<dbReference type="RefSeq" id="WP_143372364.1">
    <property type="nucleotide sequence ID" value="NZ_VJVZ01000003.1"/>
</dbReference>
<comment type="caution">
    <text evidence="4">The sequence shown here is derived from an EMBL/GenBank/DDBJ whole genome shotgun (WGS) entry which is preliminary data.</text>
</comment>
<keyword evidence="5" id="KW-1185">Reference proteome</keyword>
<evidence type="ECO:0000259" key="3">
    <source>
        <dbReference type="PROSITE" id="PS51186"/>
    </source>
</evidence>
<dbReference type="PROSITE" id="PS51186">
    <property type="entry name" value="GNAT"/>
    <property type="match status" value="1"/>
</dbReference>
<dbReference type="Pfam" id="PF00583">
    <property type="entry name" value="Acetyltransf_1"/>
    <property type="match status" value="1"/>
</dbReference>
<dbReference type="InterPro" id="IPR000182">
    <property type="entry name" value="GNAT_dom"/>
</dbReference>
<gene>
    <name evidence="4" type="ORF">FMM05_05615</name>
</gene>
<accession>A0A552V5G6</accession>
<dbReference type="InterPro" id="IPR016181">
    <property type="entry name" value="Acyl_CoA_acyltransferase"/>
</dbReference>
<feature type="domain" description="N-acetyltransferase" evidence="3">
    <location>
        <begin position="1"/>
        <end position="142"/>
    </location>
</feature>
<keyword evidence="1 4" id="KW-0808">Transferase</keyword>
<evidence type="ECO:0000256" key="2">
    <source>
        <dbReference type="ARBA" id="ARBA00023315"/>
    </source>
</evidence>
<evidence type="ECO:0000256" key="1">
    <source>
        <dbReference type="ARBA" id="ARBA00022679"/>
    </source>
</evidence>
<dbReference type="InterPro" id="IPR050832">
    <property type="entry name" value="Bact_Acetyltransf"/>
</dbReference>
<keyword evidence="2" id="KW-0012">Acyltransferase</keyword>
<dbReference type="CDD" id="cd04301">
    <property type="entry name" value="NAT_SF"/>
    <property type="match status" value="1"/>
</dbReference>
<evidence type="ECO:0000313" key="5">
    <source>
        <dbReference type="Proteomes" id="UP000320643"/>
    </source>
</evidence>
<dbReference type="PANTHER" id="PTHR43877">
    <property type="entry name" value="AMINOALKYLPHOSPHONATE N-ACETYLTRANSFERASE-RELATED-RELATED"/>
    <property type="match status" value="1"/>
</dbReference>
<proteinExistence type="predicted"/>
<dbReference type="Proteomes" id="UP000320643">
    <property type="component" value="Unassembled WGS sequence"/>
</dbReference>
<evidence type="ECO:0000313" key="4">
    <source>
        <dbReference type="EMBL" id="TRW25699.1"/>
    </source>
</evidence>
<dbReference type="Gene3D" id="3.40.630.30">
    <property type="match status" value="1"/>
</dbReference>